<evidence type="ECO:0000313" key="9">
    <source>
        <dbReference type="Proteomes" id="UP001221142"/>
    </source>
</evidence>
<dbReference type="EMBL" id="JARKIF010000002">
    <property type="protein sequence ID" value="KAJ7647043.1"/>
    <property type="molecule type" value="Genomic_DNA"/>
</dbReference>
<feature type="transmembrane region" description="Helical" evidence="6">
    <location>
        <begin position="473"/>
        <end position="491"/>
    </location>
</feature>
<dbReference type="InterPro" id="IPR036259">
    <property type="entry name" value="MFS_trans_sf"/>
</dbReference>
<dbReference type="Pfam" id="PF00083">
    <property type="entry name" value="Sugar_tr"/>
    <property type="match status" value="1"/>
</dbReference>
<feature type="transmembrane region" description="Helical" evidence="6">
    <location>
        <begin position="130"/>
        <end position="148"/>
    </location>
</feature>
<proteinExistence type="predicted"/>
<comment type="caution">
    <text evidence="8">The sequence shown here is derived from an EMBL/GenBank/DDBJ whole genome shotgun (WGS) entry which is preliminary data.</text>
</comment>
<dbReference type="GO" id="GO:0016020">
    <property type="term" value="C:membrane"/>
    <property type="evidence" value="ECO:0007669"/>
    <property type="project" value="UniProtKB-SubCell"/>
</dbReference>
<feature type="transmembrane region" description="Helical" evidence="6">
    <location>
        <begin position="406"/>
        <end position="427"/>
    </location>
</feature>
<dbReference type="InterPro" id="IPR020846">
    <property type="entry name" value="MFS_dom"/>
</dbReference>
<dbReference type="PANTHER" id="PTHR23511">
    <property type="entry name" value="SYNAPTIC VESICLE GLYCOPROTEIN 2"/>
    <property type="match status" value="1"/>
</dbReference>
<keyword evidence="5 6" id="KW-0472">Membrane</keyword>
<protein>
    <submittedName>
        <fullName evidence="8">MFS general substrate transporter</fullName>
    </submittedName>
</protein>
<evidence type="ECO:0000259" key="7">
    <source>
        <dbReference type="PROSITE" id="PS50850"/>
    </source>
</evidence>
<feature type="domain" description="Major facilitator superfamily (MFS) profile" evidence="7">
    <location>
        <begin position="39"/>
        <end position="494"/>
    </location>
</feature>
<sequence>MYDDSERLLHDADALDDDVRSRLDKTIDRIGMGRYQWTLLCLCGCGWLADNMWLQAAAIVLPRVQQHYSVPDNWIGAASAAMFAGMLLGAVGWGTCSDLLGRSTAFNATLVFTALFGLLASLSWSFTSLAVILFLLGTAVGGSMPTDGTLIIEHLPQPKLYLVTALSIFFSVGSVVAAVFALFLVPQNSCAVATIPCDPALNNGWKHYLGALGIFTLAMFIARVVFFRLHESPRFLVHAGRPAEALVALQAMARFNGNPQLADELDLPDVDDSVATVVEDDASYMPIGNGDTKSGSRWLRRLQMVLEPEWRRTSLLIWGAWCGMALAYTMFNVYLPKLLESKGTTSIEASLWDVLIFTIGGCPGAFVGAKLILTPLGRRWSLAGSTIMTAVFCLLFVFAQKAQNAFFVRISATGVGLASTVMWSILYGWTPEIFATKVRGTACGMASGFSRIGGVLAPILGGMLLLISRAAPVYTSMVVFLFAAACVLMLSENEGESGRTQGGRPVVVH</sequence>
<evidence type="ECO:0000256" key="1">
    <source>
        <dbReference type="ARBA" id="ARBA00004141"/>
    </source>
</evidence>
<dbReference type="SUPFAM" id="SSF103473">
    <property type="entry name" value="MFS general substrate transporter"/>
    <property type="match status" value="1"/>
</dbReference>
<evidence type="ECO:0000256" key="2">
    <source>
        <dbReference type="ARBA" id="ARBA00022448"/>
    </source>
</evidence>
<evidence type="ECO:0000256" key="6">
    <source>
        <dbReference type="SAM" id="Phobius"/>
    </source>
</evidence>
<evidence type="ECO:0000256" key="5">
    <source>
        <dbReference type="ARBA" id="ARBA00023136"/>
    </source>
</evidence>
<accession>A0AAD7FZU6</accession>
<feature type="transmembrane region" description="Helical" evidence="6">
    <location>
        <begin position="205"/>
        <end position="226"/>
    </location>
</feature>
<keyword evidence="2" id="KW-0813">Transport</keyword>
<feature type="transmembrane region" description="Helical" evidence="6">
    <location>
        <begin position="354"/>
        <end position="373"/>
    </location>
</feature>
<feature type="transmembrane region" description="Helical" evidence="6">
    <location>
        <begin position="380"/>
        <end position="400"/>
    </location>
</feature>
<organism evidence="8 9">
    <name type="scientific">Roridomyces roridus</name>
    <dbReference type="NCBI Taxonomy" id="1738132"/>
    <lineage>
        <taxon>Eukaryota</taxon>
        <taxon>Fungi</taxon>
        <taxon>Dikarya</taxon>
        <taxon>Basidiomycota</taxon>
        <taxon>Agaricomycotina</taxon>
        <taxon>Agaricomycetes</taxon>
        <taxon>Agaricomycetidae</taxon>
        <taxon>Agaricales</taxon>
        <taxon>Marasmiineae</taxon>
        <taxon>Mycenaceae</taxon>
        <taxon>Roridomyces</taxon>
    </lineage>
</organism>
<feature type="transmembrane region" description="Helical" evidence="6">
    <location>
        <begin position="448"/>
        <end position="467"/>
    </location>
</feature>
<comment type="subcellular location">
    <subcellularLocation>
        <location evidence="1">Membrane</location>
        <topology evidence="1">Multi-pass membrane protein</topology>
    </subcellularLocation>
</comment>
<dbReference type="GO" id="GO:0022857">
    <property type="term" value="F:transmembrane transporter activity"/>
    <property type="evidence" value="ECO:0007669"/>
    <property type="project" value="InterPro"/>
</dbReference>
<gene>
    <name evidence="8" type="ORF">FB45DRAFT_734209</name>
</gene>
<dbReference type="InterPro" id="IPR005828">
    <property type="entry name" value="MFS_sugar_transport-like"/>
</dbReference>
<dbReference type="PANTHER" id="PTHR23511:SF5">
    <property type="entry name" value="MAJOR FACILITATOR-TYPE TRANSPORTER HXNZ-RELATED"/>
    <property type="match status" value="1"/>
</dbReference>
<feature type="transmembrane region" description="Helical" evidence="6">
    <location>
        <begin position="35"/>
        <end position="54"/>
    </location>
</feature>
<dbReference type="AlphaFoldDB" id="A0AAD7FZU6"/>
<dbReference type="Gene3D" id="1.20.1250.20">
    <property type="entry name" value="MFS general substrate transporter like domains"/>
    <property type="match status" value="1"/>
</dbReference>
<evidence type="ECO:0000256" key="3">
    <source>
        <dbReference type="ARBA" id="ARBA00022692"/>
    </source>
</evidence>
<feature type="transmembrane region" description="Helical" evidence="6">
    <location>
        <begin position="160"/>
        <end position="185"/>
    </location>
</feature>
<feature type="transmembrane region" description="Helical" evidence="6">
    <location>
        <begin position="105"/>
        <end position="124"/>
    </location>
</feature>
<evidence type="ECO:0000313" key="8">
    <source>
        <dbReference type="EMBL" id="KAJ7647043.1"/>
    </source>
</evidence>
<reference evidence="8" key="1">
    <citation type="submission" date="2023-03" db="EMBL/GenBank/DDBJ databases">
        <title>Massive genome expansion in bonnet fungi (Mycena s.s.) driven by repeated elements and novel gene families across ecological guilds.</title>
        <authorList>
            <consortium name="Lawrence Berkeley National Laboratory"/>
            <person name="Harder C.B."/>
            <person name="Miyauchi S."/>
            <person name="Viragh M."/>
            <person name="Kuo A."/>
            <person name="Thoen E."/>
            <person name="Andreopoulos B."/>
            <person name="Lu D."/>
            <person name="Skrede I."/>
            <person name="Drula E."/>
            <person name="Henrissat B."/>
            <person name="Morin E."/>
            <person name="Kohler A."/>
            <person name="Barry K."/>
            <person name="LaButti K."/>
            <person name="Morin E."/>
            <person name="Salamov A."/>
            <person name="Lipzen A."/>
            <person name="Mereny Z."/>
            <person name="Hegedus B."/>
            <person name="Baldrian P."/>
            <person name="Stursova M."/>
            <person name="Weitz H."/>
            <person name="Taylor A."/>
            <person name="Grigoriev I.V."/>
            <person name="Nagy L.G."/>
            <person name="Martin F."/>
            <person name="Kauserud H."/>
        </authorList>
    </citation>
    <scope>NUCLEOTIDE SEQUENCE</scope>
    <source>
        <strain evidence="8">9284</strain>
    </source>
</reference>
<feature type="transmembrane region" description="Helical" evidence="6">
    <location>
        <begin position="315"/>
        <end position="334"/>
    </location>
</feature>
<feature type="transmembrane region" description="Helical" evidence="6">
    <location>
        <begin position="74"/>
        <end position="93"/>
    </location>
</feature>
<keyword evidence="4 6" id="KW-1133">Transmembrane helix</keyword>
<evidence type="ECO:0000256" key="4">
    <source>
        <dbReference type="ARBA" id="ARBA00022989"/>
    </source>
</evidence>
<dbReference type="PROSITE" id="PS50850">
    <property type="entry name" value="MFS"/>
    <property type="match status" value="1"/>
</dbReference>
<keyword evidence="3 6" id="KW-0812">Transmembrane</keyword>
<name>A0AAD7FZU6_9AGAR</name>
<dbReference type="CDD" id="cd17316">
    <property type="entry name" value="MFS_SV2_like"/>
    <property type="match status" value="1"/>
</dbReference>
<dbReference type="Proteomes" id="UP001221142">
    <property type="component" value="Unassembled WGS sequence"/>
</dbReference>
<keyword evidence="9" id="KW-1185">Reference proteome</keyword>